<evidence type="ECO:0000256" key="3">
    <source>
        <dbReference type="ARBA" id="ARBA00010780"/>
    </source>
</evidence>
<keyword evidence="7 10" id="KW-1133">Transmembrane helix</keyword>
<evidence type="ECO:0000313" key="12">
    <source>
        <dbReference type="EMBL" id="KAF8904402.1"/>
    </source>
</evidence>
<evidence type="ECO:0000313" key="13">
    <source>
        <dbReference type="Proteomes" id="UP000724874"/>
    </source>
</evidence>
<dbReference type="EMBL" id="JADNYJ010000026">
    <property type="protein sequence ID" value="KAF8904402.1"/>
    <property type="molecule type" value="Genomic_DNA"/>
</dbReference>
<protein>
    <recommendedName>
        <fullName evidence="10">Plasma membrane fusion protein PRM1</fullName>
    </recommendedName>
</protein>
<keyword evidence="8 10" id="KW-0472">Membrane</keyword>
<reference evidence="12" key="1">
    <citation type="submission" date="2020-11" db="EMBL/GenBank/DDBJ databases">
        <authorList>
            <consortium name="DOE Joint Genome Institute"/>
            <person name="Ahrendt S."/>
            <person name="Riley R."/>
            <person name="Andreopoulos W."/>
            <person name="LaButti K."/>
            <person name="Pangilinan J."/>
            <person name="Ruiz-duenas F.J."/>
            <person name="Barrasa J.M."/>
            <person name="Sanchez-Garcia M."/>
            <person name="Camarero S."/>
            <person name="Miyauchi S."/>
            <person name="Serrano A."/>
            <person name="Linde D."/>
            <person name="Babiker R."/>
            <person name="Drula E."/>
            <person name="Ayuso-Fernandez I."/>
            <person name="Pacheco R."/>
            <person name="Padilla G."/>
            <person name="Ferreira P."/>
            <person name="Barriuso J."/>
            <person name="Kellner H."/>
            <person name="Castanera R."/>
            <person name="Alfaro M."/>
            <person name="Ramirez L."/>
            <person name="Pisabarro A.G."/>
            <person name="Kuo A."/>
            <person name="Tritt A."/>
            <person name="Lipzen A."/>
            <person name="He G."/>
            <person name="Yan M."/>
            <person name="Ng V."/>
            <person name="Cullen D."/>
            <person name="Martin F."/>
            <person name="Rosso M.-N."/>
            <person name="Henrissat B."/>
            <person name="Hibbett D."/>
            <person name="Martinez A.T."/>
            <person name="Grigoriev I.V."/>
        </authorList>
    </citation>
    <scope>NUCLEOTIDE SEQUENCE</scope>
    <source>
        <strain evidence="12">AH 44721</strain>
    </source>
</reference>
<evidence type="ECO:0000256" key="2">
    <source>
        <dbReference type="ARBA" id="ARBA00004651"/>
    </source>
</evidence>
<feature type="compositionally biased region" description="Polar residues" evidence="11">
    <location>
        <begin position="831"/>
        <end position="842"/>
    </location>
</feature>
<organism evidence="12 13">
    <name type="scientific">Gymnopilus junonius</name>
    <name type="common">Spectacular rustgill mushroom</name>
    <name type="synonym">Gymnopilus spectabilis subsp. junonius</name>
    <dbReference type="NCBI Taxonomy" id="109634"/>
    <lineage>
        <taxon>Eukaryota</taxon>
        <taxon>Fungi</taxon>
        <taxon>Dikarya</taxon>
        <taxon>Basidiomycota</taxon>
        <taxon>Agaricomycotina</taxon>
        <taxon>Agaricomycetes</taxon>
        <taxon>Agaricomycetidae</taxon>
        <taxon>Agaricales</taxon>
        <taxon>Agaricineae</taxon>
        <taxon>Hymenogastraceae</taxon>
        <taxon>Gymnopilus</taxon>
    </lineage>
</organism>
<dbReference type="OrthoDB" id="10248838at2759"/>
<accession>A0A9P5TQU3</accession>
<feature type="region of interest" description="Disordered" evidence="11">
    <location>
        <begin position="820"/>
        <end position="842"/>
    </location>
</feature>
<feature type="region of interest" description="Disordered" evidence="11">
    <location>
        <begin position="660"/>
        <end position="696"/>
    </location>
</feature>
<keyword evidence="4 10" id="KW-1003">Cell membrane</keyword>
<evidence type="ECO:0000256" key="11">
    <source>
        <dbReference type="SAM" id="MobiDB-lite"/>
    </source>
</evidence>
<feature type="compositionally biased region" description="Polar residues" evidence="11">
    <location>
        <begin position="992"/>
        <end position="1002"/>
    </location>
</feature>
<feature type="compositionally biased region" description="Basic and acidic residues" evidence="11">
    <location>
        <begin position="722"/>
        <end position="731"/>
    </location>
</feature>
<comment type="function">
    <text evidence="1 10">Involved in cell fusion during mating by stabilizing the plasma membrane fusion event.</text>
</comment>
<evidence type="ECO:0000256" key="1">
    <source>
        <dbReference type="ARBA" id="ARBA00002512"/>
    </source>
</evidence>
<evidence type="ECO:0000256" key="6">
    <source>
        <dbReference type="ARBA" id="ARBA00022971"/>
    </source>
</evidence>
<proteinExistence type="inferred from homology"/>
<feature type="transmembrane region" description="Helical" evidence="10">
    <location>
        <begin position="574"/>
        <end position="596"/>
    </location>
</feature>
<feature type="compositionally biased region" description="Low complexity" evidence="11">
    <location>
        <begin position="964"/>
        <end position="974"/>
    </location>
</feature>
<comment type="subcellular location">
    <subcellularLocation>
        <location evidence="2 10">Cell membrane</location>
        <topology evidence="2 10">Multi-pass membrane protein</topology>
    </subcellularLocation>
</comment>
<evidence type="ECO:0000256" key="7">
    <source>
        <dbReference type="ARBA" id="ARBA00022989"/>
    </source>
</evidence>
<evidence type="ECO:0000256" key="5">
    <source>
        <dbReference type="ARBA" id="ARBA00022692"/>
    </source>
</evidence>
<dbReference type="GO" id="GO:0005886">
    <property type="term" value="C:plasma membrane"/>
    <property type="evidence" value="ECO:0007669"/>
    <property type="project" value="UniProtKB-SubCell"/>
</dbReference>
<feature type="transmembrane region" description="Helical" evidence="10">
    <location>
        <begin position="402"/>
        <end position="423"/>
    </location>
</feature>
<evidence type="ECO:0000256" key="9">
    <source>
        <dbReference type="ARBA" id="ARBA00023180"/>
    </source>
</evidence>
<sequence>MSSHWNVPPPTYDAPSTRTTTLTPYLQLNHLLSLTWLAYPILSLVFVAFRLQLSLDDAQNAAANAKDDLLTSCQAAERAATSAASLPRFMALATNREYAEAVNSAMNAARAALVLSLTVMEAIINFIVDIYRSTFLCFLELVIQGGLAVLIGAVQEINNVLQSITSALRTGIQNDIASANTVITGAINAINKINPFGNITPPQITIPSLDSLQNVSLPQSFTDALTSLNASIPTVSDLKDKLNSIIDTPFELLKQDINATFANLTFDPDGLPVPQLNQLTFCNDLDTSVIDDISHDFVKIAKIGVIILILLALLLTGLNCLLTWYKWRCMRNHLQYTRDAWMSDPTMVHTKSSVSAPQITMSDHNLLMLQANSDHPLVTKIMNQLSTQFSLSPVQHTHIQWFLHYVFHTPALACFLIGFFGLLSHVHQSSLYANDINVRVDTIQSTINDGVFGWVNDTTTTLNDTINAFYSDIQNAVNTVFNGSIFESPVNDFIKCFIGSKVDAIEEALTFLHDNLHVDIPRVNETVLILSPDSVNEVSQPIAAAAIGGGSSDNGGLIGRLVNSYAASLKKERIMFAVFMALWGVVVVMGLSVVFWHSVIRPYMEKRGRKRWEAEQRAGIQDIGPFLAGNTSIGSQASEKKGFTSFSPLPSPRGSVFKPFWSSRSNSPVGREESLTSSRESLRQPSKNESVRGDTFSRNITTPALVKKKKSAKLLALGRRAMRGEQLKKDGTDEEIDASPSPSPVDAGEPVASRNKALTLYGKMAGLFSLKKGTTVELSESFGSLEEERAENACPKLQIYTLRGLDKYGHPRRQAELITQQRQTEHGPRSHWSTSPSPTQTNWMKVMSPTKKTAYANPVLTVEAPTVIVSQEPDTPSYPTTHPPIGVSIRIRRPSVPLDVGSEYEDSMTMPQPPAALPIPLYNGSGIPKQFPQPPRHPRSQNAFGKVGSHLEDGHSSPPPPSGSPRMYQPQLALAPPPASSYSNRHERSSSLATTATSQWRVTNAAPGDYSSSSASIASREGNNHLTQEAQEETSLTPVTRLLTTTHARHSSTVVNPFITPFDDEHPGARKSIPTNPFVHAI</sequence>
<keyword evidence="6 10" id="KW-0184">Conjugation</keyword>
<dbReference type="Proteomes" id="UP000724874">
    <property type="component" value="Unassembled WGS sequence"/>
</dbReference>
<keyword evidence="5 10" id="KW-0812">Transmembrane</keyword>
<comment type="similarity">
    <text evidence="3 10">Belongs to the PRM1 family.</text>
</comment>
<feature type="region of interest" description="Disordered" evidence="11">
    <location>
        <begin position="722"/>
        <end position="750"/>
    </location>
</feature>
<gene>
    <name evidence="12" type="ORF">CPB84DRAFT_1772951</name>
</gene>
<evidence type="ECO:0000256" key="8">
    <source>
        <dbReference type="ARBA" id="ARBA00023136"/>
    </source>
</evidence>
<dbReference type="InterPro" id="IPR026777">
    <property type="entry name" value="PRM1"/>
</dbReference>
<feature type="transmembrane region" description="Helical" evidence="10">
    <location>
        <begin position="31"/>
        <end position="49"/>
    </location>
</feature>
<evidence type="ECO:0000256" key="4">
    <source>
        <dbReference type="ARBA" id="ARBA00022475"/>
    </source>
</evidence>
<comment type="caution">
    <text evidence="10">Lacks conserved residue(s) required for the propagation of feature annotation.</text>
</comment>
<comment type="caution">
    <text evidence="12">The sequence shown here is derived from an EMBL/GenBank/DDBJ whole genome shotgun (WGS) entry which is preliminary data.</text>
</comment>
<evidence type="ECO:0000256" key="10">
    <source>
        <dbReference type="RuleBase" id="RU366035"/>
    </source>
</evidence>
<feature type="region of interest" description="Disordered" evidence="11">
    <location>
        <begin position="900"/>
        <end position="1022"/>
    </location>
</feature>
<name>A0A9P5TQU3_GYMJU</name>
<dbReference type="PANTHER" id="PTHR31030">
    <property type="entry name" value="PLASMA MEMBRANE FUSION PROTEIN PRM1"/>
    <property type="match status" value="1"/>
</dbReference>
<dbReference type="GO" id="GO:0043332">
    <property type="term" value="C:mating projection tip"/>
    <property type="evidence" value="ECO:0007669"/>
    <property type="project" value="UniProtKB-UniRule"/>
</dbReference>
<dbReference type="AlphaFoldDB" id="A0A9P5TQU3"/>
<feature type="transmembrane region" description="Helical" evidence="10">
    <location>
        <begin position="303"/>
        <end position="325"/>
    </location>
</feature>
<dbReference type="PANTHER" id="PTHR31030:SF1">
    <property type="entry name" value="PLASMA MEMBRANE FUSION PROTEIN PRM1"/>
    <property type="match status" value="1"/>
</dbReference>
<keyword evidence="13" id="KW-1185">Reference proteome</keyword>
<dbReference type="GO" id="GO:0032220">
    <property type="term" value="P:plasma membrane fusion involved in cytogamy"/>
    <property type="evidence" value="ECO:0007669"/>
    <property type="project" value="TreeGrafter"/>
</dbReference>
<keyword evidence="9" id="KW-0325">Glycoprotein</keyword>